<keyword evidence="9 12" id="KW-0472">Membrane</keyword>
<dbReference type="Pfam" id="PF01036">
    <property type="entry name" value="Bac_rhodopsin"/>
    <property type="match status" value="1"/>
</dbReference>
<evidence type="ECO:0000256" key="7">
    <source>
        <dbReference type="ARBA" id="ARBA00022989"/>
    </source>
</evidence>
<keyword evidence="6" id="KW-0681">Retinal protein</keyword>
<feature type="transmembrane region" description="Helical" evidence="12">
    <location>
        <begin position="38"/>
        <end position="62"/>
    </location>
</feature>
<dbReference type="Proteomes" id="UP000184357">
    <property type="component" value="Unassembled WGS sequence"/>
</dbReference>
<sequence length="243" mass="25822">MIEFTKTLWLTLGFAGMALGTVPPLWQLLVDAERRTHYLVLAGITGVAAVAYAGMALEIGTLSVDGRPLYTLRYADWFLTTLLLVGYLWLLTGAGRRALVRVLALDAAVILLGVGAVVLPDPLRFVVFTAGGVAFLALARDLVVTLPARATATDARRVATFEKLRNLTVVLWTLYPVVWLLGPAGLGLLVPATEVLVFVYLDVVAKAGFVVIAVNWLAGTTGSAEGVDAGSEEEQESVVVSAD</sequence>
<keyword evidence="5 12" id="KW-0812">Transmembrane</keyword>
<keyword evidence="7 12" id="KW-1133">Transmembrane helix</keyword>
<evidence type="ECO:0000256" key="12">
    <source>
        <dbReference type="SAM" id="Phobius"/>
    </source>
</evidence>
<dbReference type="SMART" id="SM01021">
    <property type="entry name" value="Bac_rhodopsin"/>
    <property type="match status" value="1"/>
</dbReference>
<evidence type="ECO:0000256" key="5">
    <source>
        <dbReference type="ARBA" id="ARBA00022692"/>
    </source>
</evidence>
<dbReference type="SUPFAM" id="SSF81321">
    <property type="entry name" value="Family A G protein-coupled receptor-like"/>
    <property type="match status" value="1"/>
</dbReference>
<comment type="similarity">
    <text evidence="2">Belongs to the archaeal/bacterial/fungal opsin family.</text>
</comment>
<dbReference type="GO" id="GO:0016020">
    <property type="term" value="C:membrane"/>
    <property type="evidence" value="ECO:0007669"/>
    <property type="project" value="UniProtKB-SubCell"/>
</dbReference>
<dbReference type="GO" id="GO:0009881">
    <property type="term" value="F:photoreceptor activity"/>
    <property type="evidence" value="ECO:0007669"/>
    <property type="project" value="UniProtKB-KW"/>
</dbReference>
<keyword evidence="14" id="KW-1185">Reference proteome</keyword>
<dbReference type="GO" id="GO:0005216">
    <property type="term" value="F:monoatomic ion channel activity"/>
    <property type="evidence" value="ECO:0007669"/>
    <property type="project" value="InterPro"/>
</dbReference>
<evidence type="ECO:0000256" key="1">
    <source>
        <dbReference type="ARBA" id="ARBA00004141"/>
    </source>
</evidence>
<feature type="transmembrane region" description="Helical" evidence="12">
    <location>
        <begin position="6"/>
        <end position="26"/>
    </location>
</feature>
<dbReference type="PRINTS" id="PR00251">
    <property type="entry name" value="BACTRLOPSIN"/>
</dbReference>
<evidence type="ECO:0000256" key="2">
    <source>
        <dbReference type="ARBA" id="ARBA00008130"/>
    </source>
</evidence>
<evidence type="ECO:0000256" key="8">
    <source>
        <dbReference type="ARBA" id="ARBA00022991"/>
    </source>
</evidence>
<dbReference type="PROSITE" id="PS00327">
    <property type="entry name" value="BACTERIAL_OPSIN_RET"/>
    <property type="match status" value="1"/>
</dbReference>
<keyword evidence="4" id="KW-0716">Sensory transduction</keyword>
<protein>
    <submittedName>
        <fullName evidence="13">Sensory rhodopsin</fullName>
    </submittedName>
</protein>
<evidence type="ECO:0000256" key="9">
    <source>
        <dbReference type="ARBA" id="ARBA00023136"/>
    </source>
</evidence>
<feature type="transmembrane region" description="Helical" evidence="12">
    <location>
        <begin position="74"/>
        <end position="91"/>
    </location>
</feature>
<evidence type="ECO:0000256" key="3">
    <source>
        <dbReference type="ARBA" id="ARBA00022543"/>
    </source>
</evidence>
<feature type="transmembrane region" description="Helical" evidence="12">
    <location>
        <begin position="169"/>
        <end position="189"/>
    </location>
</feature>
<evidence type="ECO:0000256" key="10">
    <source>
        <dbReference type="ARBA" id="ARBA00023170"/>
    </source>
</evidence>
<reference evidence="13 14" key="1">
    <citation type="submission" date="2016-11" db="EMBL/GenBank/DDBJ databases">
        <authorList>
            <person name="Jaros S."/>
            <person name="Januszkiewicz K."/>
            <person name="Wedrychowicz H."/>
        </authorList>
    </citation>
    <scope>NUCLEOTIDE SEQUENCE [LARGE SCALE GENOMIC DNA]</scope>
    <source>
        <strain evidence="13 14">DSM 9297</strain>
    </source>
</reference>
<accession>A0A1M5MCT4</accession>
<feature type="transmembrane region" description="Helical" evidence="12">
    <location>
        <begin position="98"/>
        <end position="119"/>
    </location>
</feature>
<evidence type="ECO:0000313" key="13">
    <source>
        <dbReference type="EMBL" id="SHG75035.1"/>
    </source>
</evidence>
<keyword evidence="3" id="KW-0600">Photoreceptor protein</keyword>
<keyword evidence="8" id="KW-0157">Chromophore</keyword>
<comment type="subcellular location">
    <subcellularLocation>
        <location evidence="1">Membrane</location>
        <topology evidence="1">Multi-pass membrane protein</topology>
    </subcellularLocation>
</comment>
<dbReference type="InterPro" id="IPR001425">
    <property type="entry name" value="Arc/bac/fun_rhodopsins"/>
</dbReference>
<dbReference type="GO" id="GO:0007602">
    <property type="term" value="P:phototransduction"/>
    <property type="evidence" value="ECO:0007669"/>
    <property type="project" value="UniProtKB-KW"/>
</dbReference>
<keyword evidence="10" id="KW-0675">Receptor</keyword>
<feature type="transmembrane region" description="Helical" evidence="12">
    <location>
        <begin position="195"/>
        <end position="218"/>
    </location>
</feature>
<evidence type="ECO:0000313" key="14">
    <source>
        <dbReference type="Proteomes" id="UP000184357"/>
    </source>
</evidence>
<evidence type="ECO:0000256" key="4">
    <source>
        <dbReference type="ARBA" id="ARBA00022606"/>
    </source>
</evidence>
<organism evidence="13 14">
    <name type="scientific">Halobaculum gomorrense</name>
    <dbReference type="NCBI Taxonomy" id="43928"/>
    <lineage>
        <taxon>Archaea</taxon>
        <taxon>Methanobacteriati</taxon>
        <taxon>Methanobacteriota</taxon>
        <taxon>Stenosarchaea group</taxon>
        <taxon>Halobacteria</taxon>
        <taxon>Halobacteriales</taxon>
        <taxon>Haloferacaceae</taxon>
        <taxon>Halobaculum</taxon>
    </lineage>
</organism>
<dbReference type="Gene3D" id="1.20.1070.10">
    <property type="entry name" value="Rhodopsin 7-helix transmembrane proteins"/>
    <property type="match status" value="1"/>
</dbReference>
<evidence type="ECO:0000256" key="6">
    <source>
        <dbReference type="ARBA" id="ARBA00022925"/>
    </source>
</evidence>
<dbReference type="STRING" id="43928.SAMN05443636_0966"/>
<feature type="transmembrane region" description="Helical" evidence="12">
    <location>
        <begin position="125"/>
        <end position="148"/>
    </location>
</feature>
<feature type="region of interest" description="Disordered" evidence="11">
    <location>
        <begin position="224"/>
        <end position="243"/>
    </location>
</feature>
<dbReference type="PANTHER" id="PTHR28286">
    <property type="match status" value="1"/>
</dbReference>
<name>A0A1M5MCT4_9EURY</name>
<dbReference type="EMBL" id="FQWV01000002">
    <property type="protein sequence ID" value="SHG75035.1"/>
    <property type="molecule type" value="Genomic_DNA"/>
</dbReference>
<evidence type="ECO:0000256" key="11">
    <source>
        <dbReference type="SAM" id="MobiDB-lite"/>
    </source>
</evidence>
<dbReference type="RefSeq" id="WP_073307260.1">
    <property type="nucleotide sequence ID" value="NZ_FQWV01000002.1"/>
</dbReference>
<dbReference type="OrthoDB" id="330248at2157"/>
<dbReference type="PANTHER" id="PTHR28286:SF2">
    <property type="entry name" value="BACTERIORHODOPSIN _OPSIN, NOPA (EUROFUNG)"/>
    <property type="match status" value="1"/>
</dbReference>
<dbReference type="AlphaFoldDB" id="A0A1M5MCT4"/>
<dbReference type="InterPro" id="IPR018229">
    <property type="entry name" value="Rhodopsin_retinal_BS"/>
</dbReference>
<proteinExistence type="inferred from homology"/>
<gene>
    <name evidence="13" type="ORF">SAMN05443636_0966</name>
</gene>